<keyword evidence="2" id="KW-1185">Reference proteome</keyword>
<organism evidence="1 2">
    <name type="scientific">Trifolium pratense</name>
    <name type="common">Red clover</name>
    <dbReference type="NCBI Taxonomy" id="57577"/>
    <lineage>
        <taxon>Eukaryota</taxon>
        <taxon>Viridiplantae</taxon>
        <taxon>Streptophyta</taxon>
        <taxon>Embryophyta</taxon>
        <taxon>Tracheophyta</taxon>
        <taxon>Spermatophyta</taxon>
        <taxon>Magnoliopsida</taxon>
        <taxon>eudicotyledons</taxon>
        <taxon>Gunneridae</taxon>
        <taxon>Pentapetalae</taxon>
        <taxon>rosids</taxon>
        <taxon>fabids</taxon>
        <taxon>Fabales</taxon>
        <taxon>Fabaceae</taxon>
        <taxon>Papilionoideae</taxon>
        <taxon>50 kb inversion clade</taxon>
        <taxon>NPAAA clade</taxon>
        <taxon>Hologalegina</taxon>
        <taxon>IRL clade</taxon>
        <taxon>Trifolieae</taxon>
        <taxon>Trifolium</taxon>
    </lineage>
</organism>
<proteinExistence type="predicted"/>
<dbReference type="EMBL" id="CASHSV030000024">
    <property type="protein sequence ID" value="CAJ2642235.1"/>
    <property type="molecule type" value="Genomic_DNA"/>
</dbReference>
<reference evidence="1" key="1">
    <citation type="submission" date="2023-10" db="EMBL/GenBank/DDBJ databases">
        <authorList>
            <person name="Rodriguez Cubillos JULIANA M."/>
            <person name="De Vega J."/>
        </authorList>
    </citation>
    <scope>NUCLEOTIDE SEQUENCE</scope>
</reference>
<evidence type="ECO:0000313" key="2">
    <source>
        <dbReference type="Proteomes" id="UP001177021"/>
    </source>
</evidence>
<dbReference type="Proteomes" id="UP001177021">
    <property type="component" value="Unassembled WGS sequence"/>
</dbReference>
<evidence type="ECO:0000313" key="1">
    <source>
        <dbReference type="EMBL" id="CAJ2642235.1"/>
    </source>
</evidence>
<protein>
    <submittedName>
        <fullName evidence="1">Uncharacterized protein</fullName>
    </submittedName>
</protein>
<comment type="caution">
    <text evidence="1">The sequence shown here is derived from an EMBL/GenBank/DDBJ whole genome shotgun (WGS) entry which is preliminary data.</text>
</comment>
<accession>A0ACB0JCA1</accession>
<gene>
    <name evidence="1" type="ORF">MILVUS5_LOCUS11729</name>
</gene>
<sequence>MVQATSQNNPHFNTFNLGVKNHMNCSYGANPNQAFPQDQHFEYHLESFEDTLILAMKMTQGNFEVMKANQEVSSERHEASIKNLENQMGQLARQVSSLQTQNGFCGNTTDPRNESCNSISLRSREVSSQKVVENPKKDESQNGVVEKMRDGVVENRRENKKEEKNKEEKAYEGEVEKRVENEVPYPRMKKVKNQDLEFCGVVSECFKVEVLEEVVKDGKEEEWDHEIELFLQNLDNPLEEEKEPKAIKKPPELKELPPKWKYVFLGGDSRKPMIISNLLTPLEENDLLKEAEKVNDDLGWDLNGVVPIYCLYKVGKEEEPNPVVNPQKSSTSTLKASVKKGSKKSPSRSSKKERTNLKVKWEGLKSDSGSVKSLLFDINIAPLNEENKRSRVESKLKYPP</sequence>
<name>A0ACB0JCA1_TRIPR</name>